<dbReference type="AlphaFoldDB" id="A0A3N1KWB7"/>
<dbReference type="PANTHER" id="PTHR30222">
    <property type="entry name" value="SPERMIDINE/PUTRESCINE-BINDING PERIPLASMIC PROTEIN"/>
    <property type="match status" value="1"/>
</dbReference>
<dbReference type="CDD" id="cd13659">
    <property type="entry name" value="PBP2_PotF"/>
    <property type="match status" value="1"/>
</dbReference>
<comment type="function">
    <text evidence="5">Required for the activity of the bacterial periplasmic transport system of putrescine.</text>
</comment>
<organism evidence="7 8">
    <name type="scientific">Stella humosa</name>
    <dbReference type="NCBI Taxonomy" id="94"/>
    <lineage>
        <taxon>Bacteria</taxon>
        <taxon>Pseudomonadati</taxon>
        <taxon>Pseudomonadota</taxon>
        <taxon>Alphaproteobacteria</taxon>
        <taxon>Rhodospirillales</taxon>
        <taxon>Stellaceae</taxon>
        <taxon>Stella</taxon>
    </lineage>
</organism>
<dbReference type="PANTHER" id="PTHR30222:SF12">
    <property type="entry name" value="NORSPERMIDINE SENSOR"/>
    <property type="match status" value="1"/>
</dbReference>
<dbReference type="SUPFAM" id="SSF53850">
    <property type="entry name" value="Periplasmic binding protein-like II"/>
    <property type="match status" value="1"/>
</dbReference>
<evidence type="ECO:0000256" key="4">
    <source>
        <dbReference type="ARBA" id="ARBA00022764"/>
    </source>
</evidence>
<evidence type="ECO:0000313" key="8">
    <source>
        <dbReference type="Proteomes" id="UP000278222"/>
    </source>
</evidence>
<dbReference type="Gene3D" id="3.40.190.10">
    <property type="entry name" value="Periplasmic binding protein-like II"/>
    <property type="match status" value="2"/>
</dbReference>
<dbReference type="EMBL" id="RJKX01000016">
    <property type="protein sequence ID" value="ROP83722.1"/>
    <property type="molecule type" value="Genomic_DNA"/>
</dbReference>
<dbReference type="PIRSF" id="PIRSF019574">
    <property type="entry name" value="Periplasmic_polyamine_BP"/>
    <property type="match status" value="1"/>
</dbReference>
<comment type="similarity">
    <text evidence="5">Belongs to the bacterial solute-binding protein PotD/PotF family.</text>
</comment>
<dbReference type="RefSeq" id="WP_123693515.1">
    <property type="nucleotide sequence ID" value="NZ_AP019700.1"/>
</dbReference>
<comment type="caution">
    <text evidence="7">The sequence shown here is derived from an EMBL/GenBank/DDBJ whole genome shotgun (WGS) entry which is preliminary data.</text>
</comment>
<feature type="chain" id="PRO_5018069846" description="Putrescine-binding periplasmic protein" evidence="6">
    <location>
        <begin position="21"/>
        <end position="362"/>
    </location>
</feature>
<keyword evidence="3 6" id="KW-0732">Signal</keyword>
<evidence type="ECO:0000256" key="2">
    <source>
        <dbReference type="ARBA" id="ARBA00022448"/>
    </source>
</evidence>
<evidence type="ECO:0000256" key="5">
    <source>
        <dbReference type="PIRNR" id="PIRNR019574"/>
    </source>
</evidence>
<name>A0A3N1KWB7_9PROT</name>
<gene>
    <name evidence="7" type="ORF">EDC65_4371</name>
</gene>
<reference evidence="7 8" key="1">
    <citation type="submission" date="2018-11" db="EMBL/GenBank/DDBJ databases">
        <title>Genomic Encyclopedia of Type Strains, Phase IV (KMG-IV): sequencing the most valuable type-strain genomes for metagenomic binning, comparative biology and taxonomic classification.</title>
        <authorList>
            <person name="Goeker M."/>
        </authorList>
    </citation>
    <scope>NUCLEOTIDE SEQUENCE [LARGE SCALE GENOMIC DNA]</scope>
    <source>
        <strain evidence="7 8">DSM 5900</strain>
    </source>
</reference>
<protein>
    <recommendedName>
        <fullName evidence="5">Putrescine-binding periplasmic protein</fullName>
    </recommendedName>
</protein>
<dbReference type="GO" id="GO:0015846">
    <property type="term" value="P:polyamine transport"/>
    <property type="evidence" value="ECO:0007669"/>
    <property type="project" value="InterPro"/>
</dbReference>
<keyword evidence="4 5" id="KW-0574">Periplasm</keyword>
<dbReference type="InterPro" id="IPR006059">
    <property type="entry name" value="SBP"/>
</dbReference>
<comment type="subcellular location">
    <subcellularLocation>
        <location evidence="1 5">Periplasm</location>
    </subcellularLocation>
</comment>
<evidence type="ECO:0000313" key="7">
    <source>
        <dbReference type="EMBL" id="ROP83722.1"/>
    </source>
</evidence>
<sequence>MRGLIAGLALAVLGAAGAGAQERTVNVYNWSDYIDPKTVPGFQAETGIKVVYDVYDSNEILEAKLLTGRSGYDVVVPTNSPFFVRQLAAGVYQSLDRDKIKNWDKLDPRIMELLAKYDPQNAYSIPWMWGTSGIGYNVQKVRAVMPDAPLDSLALLMDPAIVSRFAKCGVMMLDSPTDVISAALKYLGRDPDSKSKEDLDAAAAHLQKVRPHVRKFHSSEYINALANGDICIAFGFSGDVIQAMNRAREAKRGVEISYSIPKEGALFAVDVLAIPSSAKNVDEAHAFIDYLMRPEVSAQASSFIGYASGNKAALPMVAAAVRDDPRVYPPQAVVDRFYTLTPGDAAYERLRTRAWTRVKTGR</sequence>
<dbReference type="PRINTS" id="PR00909">
    <property type="entry name" value="SPERMDNBNDNG"/>
</dbReference>
<dbReference type="OrthoDB" id="9769319at2"/>
<dbReference type="InterPro" id="IPR001188">
    <property type="entry name" value="Sperm_putr-bd"/>
</dbReference>
<evidence type="ECO:0000256" key="1">
    <source>
        <dbReference type="ARBA" id="ARBA00004418"/>
    </source>
</evidence>
<proteinExistence type="inferred from homology"/>
<keyword evidence="8" id="KW-1185">Reference proteome</keyword>
<feature type="signal peptide" evidence="6">
    <location>
        <begin position="1"/>
        <end position="20"/>
    </location>
</feature>
<evidence type="ECO:0000256" key="3">
    <source>
        <dbReference type="ARBA" id="ARBA00022729"/>
    </source>
</evidence>
<dbReference type="GO" id="GO:0042597">
    <property type="term" value="C:periplasmic space"/>
    <property type="evidence" value="ECO:0007669"/>
    <property type="project" value="UniProtKB-SubCell"/>
</dbReference>
<dbReference type="Proteomes" id="UP000278222">
    <property type="component" value="Unassembled WGS sequence"/>
</dbReference>
<dbReference type="Pfam" id="PF13416">
    <property type="entry name" value="SBP_bac_8"/>
    <property type="match status" value="1"/>
</dbReference>
<accession>A0A3N1KWB7</accession>
<dbReference type="GO" id="GO:0019808">
    <property type="term" value="F:polyamine binding"/>
    <property type="evidence" value="ECO:0007669"/>
    <property type="project" value="InterPro"/>
</dbReference>
<evidence type="ECO:0000256" key="6">
    <source>
        <dbReference type="SAM" id="SignalP"/>
    </source>
</evidence>
<keyword evidence="2 5" id="KW-0813">Transport</keyword>